<feature type="signal peptide" evidence="1">
    <location>
        <begin position="1"/>
        <end position="19"/>
    </location>
</feature>
<dbReference type="EMBL" id="DMZY01000048">
    <property type="protein sequence ID" value="HAV91852.1"/>
    <property type="molecule type" value="Genomic_DNA"/>
</dbReference>
<keyword evidence="1" id="KW-0732">Signal</keyword>
<comment type="caution">
    <text evidence="2">The sequence shown here is derived from an EMBL/GenBank/DDBJ whole genome shotgun (WGS) entry which is preliminary data.</text>
</comment>
<sequence>MKKVLLLLTLLCLCISLFAVDYEKKTFSDLGFSMKIPSDWEQKKMDSSSFQYDYKGDISFYYSNYPFDSTGSTYKDYSMFTDDYRKSVLKNTEEYYYDYWYDLFYDIEITTSEYTTIKGRTFLYMVYNGIYYDYDDCDYEDVFESVVYIVLKDGILHNFTFDCNYDYFSGDEQAMLKEIANSIDFK</sequence>
<evidence type="ECO:0008006" key="4">
    <source>
        <dbReference type="Google" id="ProtNLM"/>
    </source>
</evidence>
<dbReference type="Proteomes" id="UP000264062">
    <property type="component" value="Unassembled WGS sequence"/>
</dbReference>
<gene>
    <name evidence="2" type="ORF">DCW38_01550</name>
</gene>
<name>A0A350H8I6_UNCW3</name>
<evidence type="ECO:0000256" key="1">
    <source>
        <dbReference type="SAM" id="SignalP"/>
    </source>
</evidence>
<accession>A0A350H8I6</accession>
<dbReference type="AlphaFoldDB" id="A0A350H8I6"/>
<protein>
    <recommendedName>
        <fullName evidence="4">DUF4367 domain-containing protein</fullName>
    </recommendedName>
</protein>
<proteinExistence type="predicted"/>
<organism evidence="2 3">
    <name type="scientific">candidate division WOR-3 bacterium</name>
    <dbReference type="NCBI Taxonomy" id="2052148"/>
    <lineage>
        <taxon>Bacteria</taxon>
        <taxon>Bacteria division WOR-3</taxon>
    </lineage>
</organism>
<evidence type="ECO:0000313" key="3">
    <source>
        <dbReference type="Proteomes" id="UP000264062"/>
    </source>
</evidence>
<evidence type="ECO:0000313" key="2">
    <source>
        <dbReference type="EMBL" id="HAV91852.1"/>
    </source>
</evidence>
<reference evidence="2 3" key="1">
    <citation type="journal article" date="2018" name="Nat. Biotechnol.">
        <title>A standardized bacterial taxonomy based on genome phylogeny substantially revises the tree of life.</title>
        <authorList>
            <person name="Parks D.H."/>
            <person name="Chuvochina M."/>
            <person name="Waite D.W."/>
            <person name="Rinke C."/>
            <person name="Skarshewski A."/>
            <person name="Chaumeil P.A."/>
            <person name="Hugenholtz P."/>
        </authorList>
    </citation>
    <scope>NUCLEOTIDE SEQUENCE [LARGE SCALE GENOMIC DNA]</scope>
    <source>
        <strain evidence="2">UBA9956</strain>
    </source>
</reference>
<feature type="chain" id="PRO_5016766315" description="DUF4367 domain-containing protein" evidence="1">
    <location>
        <begin position="20"/>
        <end position="186"/>
    </location>
</feature>